<organism evidence="8 9">
    <name type="scientific">Sphingomonas glacialis</name>
    <dbReference type="NCBI Taxonomy" id="658225"/>
    <lineage>
        <taxon>Bacteria</taxon>
        <taxon>Pseudomonadati</taxon>
        <taxon>Pseudomonadota</taxon>
        <taxon>Alphaproteobacteria</taxon>
        <taxon>Sphingomonadales</taxon>
        <taxon>Sphingomonadaceae</taxon>
        <taxon>Sphingomonas</taxon>
    </lineage>
</organism>
<evidence type="ECO:0000256" key="2">
    <source>
        <dbReference type="ARBA" id="ARBA00022553"/>
    </source>
</evidence>
<dbReference type="SUPFAM" id="SSF52540">
    <property type="entry name" value="P-loop containing nucleoside triphosphate hydrolases"/>
    <property type="match status" value="2"/>
</dbReference>
<dbReference type="InterPro" id="IPR027417">
    <property type="entry name" value="P-loop_NTPase"/>
</dbReference>
<evidence type="ECO:0000256" key="5">
    <source>
        <dbReference type="ARBA" id="ARBA00022777"/>
    </source>
</evidence>
<proteinExistence type="predicted"/>
<keyword evidence="4" id="KW-0677">Repeat</keyword>
<dbReference type="PANTHER" id="PTHR42926">
    <property type="match status" value="1"/>
</dbReference>
<dbReference type="InterPro" id="IPR051347">
    <property type="entry name" value="Circadian_clock_KaiC-rel"/>
</dbReference>
<evidence type="ECO:0000313" key="9">
    <source>
        <dbReference type="Proteomes" id="UP000319931"/>
    </source>
</evidence>
<dbReference type="EMBL" id="RCZC01000001">
    <property type="protein sequence ID" value="TPG56533.1"/>
    <property type="molecule type" value="Genomic_DNA"/>
</dbReference>
<dbReference type="EC" id="2.7.11.1" evidence="1"/>
<evidence type="ECO:0000259" key="7">
    <source>
        <dbReference type="PROSITE" id="PS51146"/>
    </source>
</evidence>
<accession>A0A502G6N8</accession>
<dbReference type="Gene3D" id="3.40.50.300">
    <property type="entry name" value="P-loop containing nucleotide triphosphate hydrolases"/>
    <property type="match status" value="2"/>
</dbReference>
<protein>
    <recommendedName>
        <fullName evidence="1">non-specific serine/threonine protein kinase</fullName>
        <ecNumber evidence="1">2.7.11.1</ecNumber>
    </recommendedName>
</protein>
<dbReference type="Proteomes" id="UP000319931">
    <property type="component" value="Unassembled WGS sequence"/>
</dbReference>
<gene>
    <name evidence="8" type="ORF">EAH76_03090</name>
</gene>
<comment type="caution">
    <text evidence="8">The sequence shown here is derived from an EMBL/GenBank/DDBJ whole genome shotgun (WGS) entry which is preliminary data.</text>
</comment>
<name>A0A502G6N8_9SPHN</name>
<reference evidence="8 9" key="1">
    <citation type="journal article" date="2019" name="Environ. Microbiol.">
        <title>Species interactions and distinct microbial communities in high Arctic permafrost affected cryosols are associated with the CH4 and CO2 gas fluxes.</title>
        <authorList>
            <person name="Altshuler I."/>
            <person name="Hamel J."/>
            <person name="Turney S."/>
            <person name="Magnuson E."/>
            <person name="Levesque R."/>
            <person name="Greer C."/>
            <person name="Whyte L.G."/>
        </authorList>
    </citation>
    <scope>NUCLEOTIDE SEQUENCE [LARGE SCALE GENOMIC DNA]</scope>
    <source>
        <strain evidence="8 9">E6.1</strain>
    </source>
</reference>
<feature type="domain" description="KaiC" evidence="7">
    <location>
        <begin position="247"/>
        <end position="480"/>
    </location>
</feature>
<keyword evidence="5" id="KW-0418">Kinase</keyword>
<evidence type="ECO:0000256" key="4">
    <source>
        <dbReference type="ARBA" id="ARBA00022737"/>
    </source>
</evidence>
<dbReference type="PANTHER" id="PTHR42926:SF1">
    <property type="entry name" value="CIRCADIAN CLOCK OSCILLATOR PROTEIN KAIC 1"/>
    <property type="match status" value="1"/>
</dbReference>
<evidence type="ECO:0000256" key="3">
    <source>
        <dbReference type="ARBA" id="ARBA00022679"/>
    </source>
</evidence>
<keyword evidence="3" id="KW-0808">Transferase</keyword>
<dbReference type="Pfam" id="PF06745">
    <property type="entry name" value="ATPase"/>
    <property type="match status" value="2"/>
</dbReference>
<dbReference type="PIRSF" id="PIRSF039117">
    <property type="entry name" value="KaiC"/>
    <property type="match status" value="1"/>
</dbReference>
<dbReference type="GO" id="GO:0004674">
    <property type="term" value="F:protein serine/threonine kinase activity"/>
    <property type="evidence" value="ECO:0007669"/>
    <property type="project" value="UniProtKB-EC"/>
</dbReference>
<dbReference type="AlphaFoldDB" id="A0A502G6N8"/>
<dbReference type="PROSITE" id="PS51146">
    <property type="entry name" value="KAIC"/>
    <property type="match status" value="1"/>
</dbReference>
<evidence type="ECO:0000256" key="1">
    <source>
        <dbReference type="ARBA" id="ARBA00012513"/>
    </source>
</evidence>
<keyword evidence="9" id="KW-1185">Reference proteome</keyword>
<dbReference type="GO" id="GO:0016787">
    <property type="term" value="F:hydrolase activity"/>
    <property type="evidence" value="ECO:0007669"/>
    <property type="project" value="UniProtKB-KW"/>
</dbReference>
<dbReference type="OrthoDB" id="9787927at2"/>
<dbReference type="GO" id="GO:0005524">
    <property type="term" value="F:ATP binding"/>
    <property type="evidence" value="ECO:0007669"/>
    <property type="project" value="InterPro"/>
</dbReference>
<dbReference type="RefSeq" id="WP_140847950.1">
    <property type="nucleotide sequence ID" value="NZ_RCZC01000001.1"/>
</dbReference>
<dbReference type="InterPro" id="IPR010624">
    <property type="entry name" value="KaiC_dom"/>
</dbReference>
<evidence type="ECO:0000313" key="8">
    <source>
        <dbReference type="EMBL" id="TPG56533.1"/>
    </source>
</evidence>
<evidence type="ECO:0000256" key="6">
    <source>
        <dbReference type="ARBA" id="ARBA00022801"/>
    </source>
</evidence>
<sequence length="495" mass="53966">MTDMLPIPISKPDRVTSGIDGLDTILSGGFILGGMYIVQGTPGAGKTILTNQICFHHVGVGGRALFVTLLAENHARMIGNLRGLSFFDEAMIPDQMSYLSAFNEMRDGGLEALGKLLRREILRSRTTMLVIDGLVSAQASAKSDQAFKEFVHDLQEVALATDCTMFLTTNAGDKVSPEQTMVDGLLVLTDRMYGWQAESDLQVTKFRGGGFLRGRHSYQISDDGVTVYPRIEARYAHPSRGAELSTGRASMGIDRLDAMLGGGVPIASTTMVMGPSGAGKTTMGMHFLSGSSEAEPGLMFGFYETPTRLAVKADRLRPALRPLLDNGTVELLWQTPTSDLMDAYGERLLEAVHRRKVKRLFIDGLTAFQSAAIDPSRIGNFFSALANELRVLGVTTVYSLEVPDILGPAVRVPVDDASSLAENMILLRFVERRSRLYRLISILKVRDSDFDPSLYEYVLGDTGFQIRDTTNTVEDILSGSSDREAEVGDFSKHGG</sequence>
<dbReference type="InterPro" id="IPR014774">
    <property type="entry name" value="KaiC-like_dom"/>
</dbReference>
<keyword evidence="6" id="KW-0378">Hydrolase</keyword>
<keyword evidence="2" id="KW-0597">Phosphoprotein</keyword>
<dbReference type="InterPro" id="IPR030665">
    <property type="entry name" value="KaiC"/>
</dbReference>